<dbReference type="SMART" id="SM00739">
    <property type="entry name" value="KOW"/>
    <property type="match status" value="2"/>
</dbReference>
<dbReference type="OMA" id="GYRIANF"/>
<dbReference type="OrthoDB" id="2671396at2759"/>
<dbReference type="PANTHER" id="PTHR11125:SF7">
    <property type="entry name" value="TRANSCRIPTION ELONGATION FACTOR SPT5"/>
    <property type="match status" value="1"/>
</dbReference>
<gene>
    <name evidence="3" type="primary">Spt5</name>
    <name evidence="3" type="ORF">A0H81_14172</name>
</gene>
<sequence length="450" mass="49891">MNPHFPGQVYLEGSSPATIAQLRAFIPTFYICRDYSVVEVEERTRLLHVGSDEDFDIKKAQWVRIRKGPYKSDIAFLVDTVDYMAKLNVVPRVVMERALGAHRPPPKLFDPVIVGATYGSSLVIQKDQTYKFKGRTFNKFSLEELIIPITDIQDSRPVITLTEIIGFFEASPKNELNIDIAETARILNQDSLRTLSFGDRVRVTHGEQQGLFGYFHGFEETSALVQVEHNDVVDGMLILTAQLQHYFKLGDSVKVRSGQYKDRSGMISRLDGLFVYIVERGTDEHLQVLAANLDFCVPDFALVAQPSSSTSVDVHVSNRPLKGQRGIVKSVRDSTVELEVTSQLIVHGSGTQLVQREDLLLVHRRGRLRPLSWVLSTEDLDFSMNSTVIPPVRASTPIPEVTATSSTSGTESSALSPAWNPLTSNLEPNPPELSPPGQSISESSIGANGK</sequence>
<dbReference type="InterPro" id="IPR014722">
    <property type="entry name" value="Rib_uL2_dom2"/>
</dbReference>
<evidence type="ECO:0000313" key="3">
    <source>
        <dbReference type="EMBL" id="OBZ65916.1"/>
    </source>
</evidence>
<accession>A0A1C7LNX3</accession>
<evidence type="ECO:0000313" key="4">
    <source>
        <dbReference type="Proteomes" id="UP000092993"/>
    </source>
</evidence>
<keyword evidence="4" id="KW-1185">Reference proteome</keyword>
<evidence type="ECO:0000259" key="2">
    <source>
        <dbReference type="SMART" id="SM00739"/>
    </source>
</evidence>
<dbReference type="InterPro" id="IPR008991">
    <property type="entry name" value="Translation_prot_SH3-like_sf"/>
</dbReference>
<evidence type="ECO:0000256" key="1">
    <source>
        <dbReference type="SAM" id="MobiDB-lite"/>
    </source>
</evidence>
<dbReference type="GO" id="GO:0003746">
    <property type="term" value="F:translation elongation factor activity"/>
    <property type="evidence" value="ECO:0007669"/>
    <property type="project" value="UniProtKB-KW"/>
</dbReference>
<dbReference type="GO" id="GO:0032044">
    <property type="term" value="C:DSIF complex"/>
    <property type="evidence" value="ECO:0007669"/>
    <property type="project" value="TreeGrafter"/>
</dbReference>
<dbReference type="GO" id="GO:0032784">
    <property type="term" value="P:regulation of DNA-templated transcription elongation"/>
    <property type="evidence" value="ECO:0007669"/>
    <property type="project" value="InterPro"/>
</dbReference>
<organism evidence="3 4">
    <name type="scientific">Grifola frondosa</name>
    <name type="common">Maitake</name>
    <name type="synonym">Polyporus frondosus</name>
    <dbReference type="NCBI Taxonomy" id="5627"/>
    <lineage>
        <taxon>Eukaryota</taxon>
        <taxon>Fungi</taxon>
        <taxon>Dikarya</taxon>
        <taxon>Basidiomycota</taxon>
        <taxon>Agaricomycotina</taxon>
        <taxon>Agaricomycetes</taxon>
        <taxon>Polyporales</taxon>
        <taxon>Grifolaceae</taxon>
        <taxon>Grifola</taxon>
    </lineage>
</organism>
<name>A0A1C7LNX3_GRIFR</name>
<dbReference type="AlphaFoldDB" id="A0A1C7LNX3"/>
<protein>
    <submittedName>
        <fullName evidence="3">Transcription elongation factor SPT5</fullName>
    </submittedName>
</protein>
<feature type="compositionally biased region" description="Polar residues" evidence="1">
    <location>
        <begin position="437"/>
        <end position="450"/>
    </location>
</feature>
<dbReference type="GO" id="GO:0006357">
    <property type="term" value="P:regulation of transcription by RNA polymerase II"/>
    <property type="evidence" value="ECO:0007669"/>
    <property type="project" value="InterPro"/>
</dbReference>
<feature type="region of interest" description="Disordered" evidence="1">
    <location>
        <begin position="398"/>
        <end position="450"/>
    </location>
</feature>
<feature type="compositionally biased region" description="Low complexity" evidence="1">
    <location>
        <begin position="402"/>
        <end position="416"/>
    </location>
</feature>
<dbReference type="PANTHER" id="PTHR11125">
    <property type="entry name" value="SUPPRESSOR OF TY 5"/>
    <property type="match status" value="1"/>
</dbReference>
<dbReference type="STRING" id="5627.A0A1C7LNX3"/>
<dbReference type="EMBL" id="LUGG01000038">
    <property type="protein sequence ID" value="OBZ65916.1"/>
    <property type="molecule type" value="Genomic_DNA"/>
</dbReference>
<feature type="domain" description="KOW" evidence="2">
    <location>
        <begin position="246"/>
        <end position="273"/>
    </location>
</feature>
<dbReference type="GO" id="GO:0006368">
    <property type="term" value="P:transcription elongation by RNA polymerase II"/>
    <property type="evidence" value="ECO:0007669"/>
    <property type="project" value="TreeGrafter"/>
</dbReference>
<dbReference type="Gene3D" id="2.30.30.30">
    <property type="match status" value="3"/>
</dbReference>
<proteinExistence type="predicted"/>
<dbReference type="Proteomes" id="UP000092993">
    <property type="component" value="Unassembled WGS sequence"/>
</dbReference>
<feature type="domain" description="KOW" evidence="2">
    <location>
        <begin position="56"/>
        <end position="83"/>
    </location>
</feature>
<dbReference type="InterPro" id="IPR039659">
    <property type="entry name" value="SPT5"/>
</dbReference>
<comment type="caution">
    <text evidence="3">The sequence shown here is derived from an EMBL/GenBank/DDBJ whole genome shotgun (WGS) entry which is preliminary data.</text>
</comment>
<dbReference type="InterPro" id="IPR005824">
    <property type="entry name" value="KOW"/>
</dbReference>
<dbReference type="GO" id="GO:0003729">
    <property type="term" value="F:mRNA binding"/>
    <property type="evidence" value="ECO:0007669"/>
    <property type="project" value="TreeGrafter"/>
</dbReference>
<keyword evidence="3" id="KW-0251">Elongation factor</keyword>
<reference evidence="3 4" key="1">
    <citation type="submission" date="2016-03" db="EMBL/GenBank/DDBJ databases">
        <title>Whole genome sequencing of Grifola frondosa 9006-11.</title>
        <authorList>
            <person name="Min B."/>
            <person name="Park H."/>
            <person name="Kim J.-G."/>
            <person name="Cho H."/>
            <person name="Oh Y.-L."/>
            <person name="Kong W.-S."/>
            <person name="Choi I.-G."/>
        </authorList>
    </citation>
    <scope>NUCLEOTIDE SEQUENCE [LARGE SCALE GENOMIC DNA]</scope>
    <source>
        <strain evidence="3 4">9006-11</strain>
    </source>
</reference>
<keyword evidence="3" id="KW-0648">Protein biosynthesis</keyword>
<dbReference type="SUPFAM" id="SSF50104">
    <property type="entry name" value="Translation proteins SH3-like domain"/>
    <property type="match status" value="1"/>
</dbReference>